<feature type="transmembrane region" description="Helical" evidence="6">
    <location>
        <begin position="272"/>
        <end position="294"/>
    </location>
</feature>
<feature type="transmembrane region" description="Helical" evidence="6">
    <location>
        <begin position="146"/>
        <end position="165"/>
    </location>
</feature>
<dbReference type="SUPFAM" id="SSF103473">
    <property type="entry name" value="MFS general substrate transporter"/>
    <property type="match status" value="1"/>
</dbReference>
<feature type="transmembrane region" description="Helical" evidence="6">
    <location>
        <begin position="76"/>
        <end position="95"/>
    </location>
</feature>
<feature type="region of interest" description="Disordered" evidence="5">
    <location>
        <begin position="1"/>
        <end position="20"/>
    </location>
</feature>
<gene>
    <name evidence="8" type="ORF">BJ878DRAFT_510164</name>
</gene>
<dbReference type="OrthoDB" id="3026777at2759"/>
<evidence type="ECO:0000256" key="2">
    <source>
        <dbReference type="ARBA" id="ARBA00022692"/>
    </source>
</evidence>
<dbReference type="Gene3D" id="1.20.1250.20">
    <property type="entry name" value="MFS general substrate transporter like domains"/>
    <property type="match status" value="1"/>
</dbReference>
<keyword evidence="4 6" id="KW-0472">Membrane</keyword>
<proteinExistence type="predicted"/>
<dbReference type="PROSITE" id="PS50850">
    <property type="entry name" value="MFS"/>
    <property type="match status" value="1"/>
</dbReference>
<evidence type="ECO:0000259" key="7">
    <source>
        <dbReference type="PROSITE" id="PS50850"/>
    </source>
</evidence>
<feature type="transmembrane region" description="Helical" evidence="6">
    <location>
        <begin position="391"/>
        <end position="415"/>
    </location>
</feature>
<dbReference type="GO" id="GO:0016020">
    <property type="term" value="C:membrane"/>
    <property type="evidence" value="ECO:0007669"/>
    <property type="project" value="UniProtKB-SubCell"/>
</dbReference>
<dbReference type="Proteomes" id="UP000887226">
    <property type="component" value="Unassembled WGS sequence"/>
</dbReference>
<protein>
    <submittedName>
        <fullName evidence="8">Major facilitator superfamily domain-containing protein</fullName>
    </submittedName>
</protein>
<comment type="subcellular location">
    <subcellularLocation>
        <location evidence="1">Membrane</location>
        <topology evidence="1">Multi-pass membrane protein</topology>
    </subcellularLocation>
</comment>
<feature type="transmembrane region" description="Helical" evidence="6">
    <location>
        <begin position="469"/>
        <end position="490"/>
    </location>
</feature>
<evidence type="ECO:0000256" key="1">
    <source>
        <dbReference type="ARBA" id="ARBA00004141"/>
    </source>
</evidence>
<feature type="transmembrane region" description="Helical" evidence="6">
    <location>
        <begin position="502"/>
        <end position="526"/>
    </location>
</feature>
<evidence type="ECO:0000313" key="9">
    <source>
        <dbReference type="Proteomes" id="UP000887226"/>
    </source>
</evidence>
<comment type="caution">
    <text evidence="8">The sequence shown here is derived from an EMBL/GenBank/DDBJ whole genome shotgun (WGS) entry which is preliminary data.</text>
</comment>
<dbReference type="InterPro" id="IPR020846">
    <property type="entry name" value="MFS_dom"/>
</dbReference>
<feature type="transmembrane region" description="Helical" evidence="6">
    <location>
        <begin position="532"/>
        <end position="554"/>
    </location>
</feature>
<feature type="transmembrane region" description="Helical" evidence="6">
    <location>
        <begin position="204"/>
        <end position="231"/>
    </location>
</feature>
<feature type="transmembrane region" description="Helical" evidence="6">
    <location>
        <begin position="243"/>
        <end position="266"/>
    </location>
</feature>
<dbReference type="Pfam" id="PF07690">
    <property type="entry name" value="MFS_1"/>
    <property type="match status" value="1"/>
</dbReference>
<dbReference type="GO" id="GO:0022857">
    <property type="term" value="F:transmembrane transporter activity"/>
    <property type="evidence" value="ECO:0007669"/>
    <property type="project" value="InterPro"/>
</dbReference>
<name>A0A9P7Z277_9HELO</name>
<evidence type="ECO:0000256" key="6">
    <source>
        <dbReference type="SAM" id="Phobius"/>
    </source>
</evidence>
<keyword evidence="3 6" id="KW-1133">Transmembrane helix</keyword>
<feature type="compositionally biased region" description="Polar residues" evidence="5">
    <location>
        <begin position="566"/>
        <end position="577"/>
    </location>
</feature>
<sequence length="590" mass="64257">MNDHNDVSPHTSADDGRPWGAQNSLRRNARLVKNNASDEVTPLLSDGASPLGDDTTHEWEGADDFVGVPLWNKPSLFWLLPAFSLFSLAFGGIIVPKLNLILSLVCREYLFDRASTDPTFTFASVILETENAQCRIPEVQALVTKFMLFMVIIPGILSAIMAPRLGSMSDRYGRKRFMVLSSSGLFCAEVITILVAKYPDTLDYRWLLAGAIFDGLTGSFTVGMALTHAYAADCTAPPKRGVAFGYFHACLFTGIALGPLVAAFIIKAFGEILIVFYIALVIHTCFMLFVAFVVPESLSKKRQILARERYARDGGTWAGYNSAWALKKLNILEPLKILRPTGLGTSSRLRANLLLLAMVDTIIFGVAMGAVTVTVYYMGYQFGWGTAQTSMFIFAVNSTRVTCLVLILPVLNYFVRTRPANKQRRQSGFAIPEKNSGSDNLDLNIIRGAIFFELLGFLGYALARRGEVFVVAGIVTALGGVGSPTLQSALTKHVPHDRVGQLLGATGLLHSLARVVAPLVFNLIYAGTVDTFPQTVFVVLALCFGLALLASFLIRPHIYLEDIDETTGNPPRSNTSRGGEDLANEEIGGC</sequence>
<evidence type="ECO:0000256" key="4">
    <source>
        <dbReference type="ARBA" id="ARBA00023136"/>
    </source>
</evidence>
<dbReference type="EMBL" id="MU253967">
    <property type="protein sequence ID" value="KAG9243573.1"/>
    <property type="molecule type" value="Genomic_DNA"/>
</dbReference>
<evidence type="ECO:0000313" key="8">
    <source>
        <dbReference type="EMBL" id="KAG9243573.1"/>
    </source>
</evidence>
<feature type="region of interest" description="Disordered" evidence="5">
    <location>
        <begin position="565"/>
        <end position="590"/>
    </location>
</feature>
<dbReference type="PANTHER" id="PTHR23507">
    <property type="entry name" value="ZGC:174356"/>
    <property type="match status" value="1"/>
</dbReference>
<dbReference type="InterPro" id="IPR011701">
    <property type="entry name" value="MFS"/>
</dbReference>
<evidence type="ECO:0000256" key="3">
    <source>
        <dbReference type="ARBA" id="ARBA00022989"/>
    </source>
</evidence>
<feature type="transmembrane region" description="Helical" evidence="6">
    <location>
        <begin position="177"/>
        <end position="198"/>
    </location>
</feature>
<keyword evidence="9" id="KW-1185">Reference proteome</keyword>
<dbReference type="AlphaFoldDB" id="A0A9P7Z277"/>
<organism evidence="8 9">
    <name type="scientific">Calycina marina</name>
    <dbReference type="NCBI Taxonomy" id="1763456"/>
    <lineage>
        <taxon>Eukaryota</taxon>
        <taxon>Fungi</taxon>
        <taxon>Dikarya</taxon>
        <taxon>Ascomycota</taxon>
        <taxon>Pezizomycotina</taxon>
        <taxon>Leotiomycetes</taxon>
        <taxon>Helotiales</taxon>
        <taxon>Pezizellaceae</taxon>
        <taxon>Calycina</taxon>
    </lineage>
</organism>
<feature type="compositionally biased region" description="Basic and acidic residues" evidence="5">
    <location>
        <begin position="1"/>
        <end position="17"/>
    </location>
</feature>
<keyword evidence="2 6" id="KW-0812">Transmembrane</keyword>
<feature type="transmembrane region" description="Helical" evidence="6">
    <location>
        <begin position="353"/>
        <end position="379"/>
    </location>
</feature>
<dbReference type="InterPro" id="IPR036259">
    <property type="entry name" value="MFS_trans_sf"/>
</dbReference>
<dbReference type="PANTHER" id="PTHR23507:SF40">
    <property type="entry name" value="TETRACYCLINE-EFFLUX TRANSPORTER"/>
    <property type="match status" value="1"/>
</dbReference>
<reference evidence="8" key="1">
    <citation type="journal article" date="2021" name="IMA Fungus">
        <title>Genomic characterization of three marine fungi, including Emericellopsis atlantica sp. nov. with signatures of a generalist lifestyle and marine biomass degradation.</title>
        <authorList>
            <person name="Hagestad O.C."/>
            <person name="Hou L."/>
            <person name="Andersen J.H."/>
            <person name="Hansen E.H."/>
            <person name="Altermark B."/>
            <person name="Li C."/>
            <person name="Kuhnert E."/>
            <person name="Cox R.J."/>
            <person name="Crous P.W."/>
            <person name="Spatafora J.W."/>
            <person name="Lail K."/>
            <person name="Amirebrahimi M."/>
            <person name="Lipzen A."/>
            <person name="Pangilinan J."/>
            <person name="Andreopoulos W."/>
            <person name="Hayes R.D."/>
            <person name="Ng V."/>
            <person name="Grigoriev I.V."/>
            <person name="Jackson S.A."/>
            <person name="Sutton T.D.S."/>
            <person name="Dobson A.D.W."/>
            <person name="Rama T."/>
        </authorList>
    </citation>
    <scope>NUCLEOTIDE SEQUENCE</scope>
    <source>
        <strain evidence="8">TRa3180A</strain>
    </source>
</reference>
<accession>A0A9P7Z277</accession>
<evidence type="ECO:0000256" key="5">
    <source>
        <dbReference type="SAM" id="MobiDB-lite"/>
    </source>
</evidence>
<feature type="domain" description="Major facilitator superfamily (MFS) profile" evidence="7">
    <location>
        <begin position="77"/>
        <end position="559"/>
    </location>
</feature>